<proteinExistence type="predicted"/>
<organism evidence="2 3">
    <name type="scientific">Hankyongella ginsenosidimutans</name>
    <dbReference type="NCBI Taxonomy" id="1763828"/>
    <lineage>
        <taxon>Bacteria</taxon>
        <taxon>Pseudomonadati</taxon>
        <taxon>Pseudomonadota</taxon>
        <taxon>Alphaproteobacteria</taxon>
        <taxon>Sphingomonadales</taxon>
        <taxon>Sphingomonadaceae</taxon>
        <taxon>Hankyongella</taxon>
    </lineage>
</organism>
<evidence type="ECO:0000313" key="3">
    <source>
        <dbReference type="Proteomes" id="UP000298714"/>
    </source>
</evidence>
<dbReference type="GO" id="GO:0005509">
    <property type="term" value="F:calcium ion binding"/>
    <property type="evidence" value="ECO:0007669"/>
    <property type="project" value="InterPro"/>
</dbReference>
<dbReference type="PROSITE" id="PS00330">
    <property type="entry name" value="HEMOLYSIN_CALCIUM"/>
    <property type="match status" value="1"/>
</dbReference>
<dbReference type="Pfam" id="PF00353">
    <property type="entry name" value="HemolysinCabind"/>
    <property type="match status" value="2"/>
</dbReference>
<dbReference type="EMBL" id="CP039704">
    <property type="protein sequence ID" value="QCI79923.1"/>
    <property type="molecule type" value="Genomic_DNA"/>
</dbReference>
<dbReference type="InterPro" id="IPR011049">
    <property type="entry name" value="Serralysin-like_metalloprot_C"/>
</dbReference>
<dbReference type="Gene3D" id="2.150.10.10">
    <property type="entry name" value="Serralysin-like metalloprotease, C-terminal"/>
    <property type="match status" value="1"/>
</dbReference>
<dbReference type="InterPro" id="IPR018511">
    <property type="entry name" value="Hemolysin-typ_Ca-bd_CS"/>
</dbReference>
<dbReference type="AlphaFoldDB" id="A0A4D7C9Z2"/>
<dbReference type="InterPro" id="IPR001343">
    <property type="entry name" value="Hemolysn_Ca-bd"/>
</dbReference>
<dbReference type="PRINTS" id="PR00313">
    <property type="entry name" value="CABNDNGRPT"/>
</dbReference>
<dbReference type="KEGG" id="hgn:E6W36_11665"/>
<feature type="region of interest" description="Disordered" evidence="1">
    <location>
        <begin position="1"/>
        <end position="29"/>
    </location>
</feature>
<gene>
    <name evidence="2" type="ORF">E6W36_11665</name>
</gene>
<dbReference type="Proteomes" id="UP000298714">
    <property type="component" value="Chromosome"/>
</dbReference>
<evidence type="ECO:0000256" key="1">
    <source>
        <dbReference type="SAM" id="MobiDB-lite"/>
    </source>
</evidence>
<dbReference type="SUPFAM" id="SSF51120">
    <property type="entry name" value="beta-Roll"/>
    <property type="match status" value="1"/>
</dbReference>
<name>A0A4D7C9Z2_9SPHN</name>
<accession>A0A4D7C9Z2</accession>
<reference evidence="3" key="1">
    <citation type="submission" date="2019-04" db="EMBL/GenBank/DDBJ databases">
        <title>Complete genome sequence of Sphingomonas sp. W1-2-3.</title>
        <authorList>
            <person name="Im W.T."/>
        </authorList>
    </citation>
    <scope>NUCLEOTIDE SEQUENCE [LARGE SCALE GENOMIC DNA]</scope>
    <source>
        <strain evidence="3">W1-2-3</strain>
    </source>
</reference>
<keyword evidence="3" id="KW-1185">Reference proteome</keyword>
<protein>
    <submittedName>
        <fullName evidence="2">Calcium-binding protein</fullName>
    </submittedName>
</protein>
<evidence type="ECO:0000313" key="2">
    <source>
        <dbReference type="EMBL" id="QCI79923.1"/>
    </source>
</evidence>
<sequence length="193" mass="19509">MKTETTSCSGAGDDQLDGGSGADSIRGDAGDDTVIITDWTEDTLVDGGDDSDTLNLTGVAGLVTLDLGNDSRFLNFENVMAGDGGAVLTGTAAANRLEGGAGDDTLSGGAGNDKLFGRDGYDILSGGSGNDTLEGVTATIFCMAALMLMCCAAVQASTVSISAGRHPELALVATRSAVSMWADKRSRLRLTST</sequence>